<dbReference type="Proteomes" id="UP001147746">
    <property type="component" value="Unassembled WGS sequence"/>
</dbReference>
<sequence>MNIGYLMTMTKEHDGGTGVQLELFKFLARSSLTQGTGIAFAPAMQVSRPQVMLGTCRIDFPSAGTPLFGSVQGTGALQIDRSTQVNPNTASEDKDGTATPSRFV</sequence>
<name>A0A9W9Q423_9EURO</name>
<feature type="region of interest" description="Disordered" evidence="1">
    <location>
        <begin position="79"/>
        <end position="104"/>
    </location>
</feature>
<dbReference type="AlphaFoldDB" id="A0A9W9Q423"/>
<reference evidence="2" key="2">
    <citation type="journal article" date="2023" name="IMA Fungus">
        <title>Comparative genomic study of the Penicillium genus elucidates a diverse pangenome and 15 lateral gene transfer events.</title>
        <authorList>
            <person name="Petersen C."/>
            <person name="Sorensen T."/>
            <person name="Nielsen M.R."/>
            <person name="Sondergaard T.E."/>
            <person name="Sorensen J.L."/>
            <person name="Fitzpatrick D.A."/>
            <person name="Frisvad J.C."/>
            <person name="Nielsen K.L."/>
        </authorList>
    </citation>
    <scope>NUCLEOTIDE SEQUENCE</scope>
    <source>
        <strain evidence="2">IBT 21472</strain>
    </source>
</reference>
<dbReference type="EMBL" id="JAPZBO010000002">
    <property type="protein sequence ID" value="KAJ5324014.1"/>
    <property type="molecule type" value="Genomic_DNA"/>
</dbReference>
<proteinExistence type="predicted"/>
<evidence type="ECO:0000256" key="1">
    <source>
        <dbReference type="SAM" id="MobiDB-lite"/>
    </source>
</evidence>
<feature type="compositionally biased region" description="Polar residues" evidence="1">
    <location>
        <begin position="79"/>
        <end position="90"/>
    </location>
</feature>
<reference evidence="2" key="1">
    <citation type="submission" date="2022-12" db="EMBL/GenBank/DDBJ databases">
        <authorList>
            <person name="Petersen C."/>
        </authorList>
    </citation>
    <scope>NUCLEOTIDE SEQUENCE</scope>
    <source>
        <strain evidence="2">IBT 21472</strain>
    </source>
</reference>
<comment type="caution">
    <text evidence="2">The sequence shown here is derived from an EMBL/GenBank/DDBJ whole genome shotgun (WGS) entry which is preliminary data.</text>
</comment>
<gene>
    <name evidence="2" type="ORF">N7476_002614</name>
</gene>
<evidence type="ECO:0000313" key="3">
    <source>
        <dbReference type="Proteomes" id="UP001147746"/>
    </source>
</evidence>
<evidence type="ECO:0000313" key="2">
    <source>
        <dbReference type="EMBL" id="KAJ5324014.1"/>
    </source>
</evidence>
<keyword evidence="3" id="KW-1185">Reference proteome</keyword>
<protein>
    <submittedName>
        <fullName evidence="2">Uncharacterized protein</fullName>
    </submittedName>
</protein>
<accession>A0A9W9Q423</accession>
<organism evidence="2 3">
    <name type="scientific">Penicillium atrosanguineum</name>
    <dbReference type="NCBI Taxonomy" id="1132637"/>
    <lineage>
        <taxon>Eukaryota</taxon>
        <taxon>Fungi</taxon>
        <taxon>Dikarya</taxon>
        <taxon>Ascomycota</taxon>
        <taxon>Pezizomycotina</taxon>
        <taxon>Eurotiomycetes</taxon>
        <taxon>Eurotiomycetidae</taxon>
        <taxon>Eurotiales</taxon>
        <taxon>Aspergillaceae</taxon>
        <taxon>Penicillium</taxon>
    </lineage>
</organism>